<feature type="transmembrane region" description="Helical" evidence="1">
    <location>
        <begin position="1096"/>
        <end position="1117"/>
    </location>
</feature>
<dbReference type="Gene3D" id="3.30.2090.10">
    <property type="entry name" value="Multidrug efflux transporter AcrB TolC docking domain, DN and DC subdomains"/>
    <property type="match status" value="2"/>
</dbReference>
<dbReference type="HOGENOM" id="CLU_002755_1_2_7"/>
<dbReference type="eggNOG" id="COG3696">
    <property type="taxonomic scope" value="Bacteria"/>
</dbReference>
<dbReference type="Gene3D" id="3.30.70.1320">
    <property type="entry name" value="Multidrug efflux transporter AcrB pore domain like"/>
    <property type="match status" value="1"/>
</dbReference>
<dbReference type="SUPFAM" id="SSF82866">
    <property type="entry name" value="Multidrug efflux transporter AcrB transmembrane domain"/>
    <property type="match status" value="2"/>
</dbReference>
<evidence type="ECO:0000313" key="3">
    <source>
        <dbReference type="Proteomes" id="UP000000442"/>
    </source>
</evidence>
<dbReference type="RefSeq" id="WP_012662419.1">
    <property type="nucleotide sequence ID" value="NC_012108.1"/>
</dbReference>
<dbReference type="PANTHER" id="PTHR32063:SF19">
    <property type="entry name" value="CATION EFFLUX SYSTEM PROTEIN CUSA"/>
    <property type="match status" value="1"/>
</dbReference>
<feature type="transmembrane region" description="Helical" evidence="1">
    <location>
        <begin position="477"/>
        <end position="497"/>
    </location>
</feature>
<keyword evidence="1" id="KW-1133">Transmembrane helix</keyword>
<dbReference type="STRING" id="177437.HRM2_00450"/>
<protein>
    <submittedName>
        <fullName evidence="2">RndA</fullName>
        <ecNumber evidence="2">3.6.3.-</ecNumber>
    </submittedName>
</protein>
<keyword evidence="1" id="KW-0812">Transmembrane</keyword>
<dbReference type="GO" id="GO:0005886">
    <property type="term" value="C:plasma membrane"/>
    <property type="evidence" value="ECO:0007669"/>
    <property type="project" value="TreeGrafter"/>
</dbReference>
<dbReference type="InterPro" id="IPR027463">
    <property type="entry name" value="AcrB_DN_DC_subdom"/>
</dbReference>
<feature type="transmembrane region" description="Helical" evidence="1">
    <location>
        <begin position="582"/>
        <end position="605"/>
    </location>
</feature>
<feature type="transmembrane region" description="Helical" evidence="1">
    <location>
        <begin position="987"/>
        <end position="1004"/>
    </location>
</feature>
<gene>
    <name evidence="2" type="primary">rndA</name>
    <name evidence="2" type="ordered locus">HRM2_00450</name>
</gene>
<feature type="transmembrane region" description="Helical" evidence="1">
    <location>
        <begin position="12"/>
        <end position="32"/>
    </location>
</feature>
<reference evidence="2 3" key="1">
    <citation type="journal article" date="2009" name="Environ. Microbiol.">
        <title>Genome sequence of Desulfobacterium autotrophicum HRM2, a marine sulfate reducer oxidizing organic carbon completely to carbon dioxide.</title>
        <authorList>
            <person name="Strittmatter A.W."/>
            <person name="Liesegang H."/>
            <person name="Rabus R."/>
            <person name="Decker I."/>
            <person name="Amann J."/>
            <person name="Andres S."/>
            <person name="Henne A."/>
            <person name="Fricke W.F."/>
            <person name="Martinez-Arias R."/>
            <person name="Bartels D."/>
            <person name="Goesmann A."/>
            <person name="Krause L."/>
            <person name="Puehler A."/>
            <person name="Klenk H.P."/>
            <person name="Richter M."/>
            <person name="Schuler M."/>
            <person name="Gloeckner F.O."/>
            <person name="Meyerdierks A."/>
            <person name="Gottschalk G."/>
            <person name="Amann R."/>
        </authorList>
    </citation>
    <scope>NUCLEOTIDE SEQUENCE [LARGE SCALE GENOMIC DNA]</scope>
    <source>
        <strain evidence="3">ATCC 43914 / DSM 3382 / HRM2</strain>
    </source>
</reference>
<dbReference type="OrthoDB" id="9798415at2"/>
<dbReference type="EC" id="3.6.3.-" evidence="2"/>
<dbReference type="InterPro" id="IPR001036">
    <property type="entry name" value="Acrflvin-R"/>
</dbReference>
<dbReference type="EMBL" id="CP001087">
    <property type="protein sequence ID" value="ACN13168.1"/>
    <property type="molecule type" value="Genomic_DNA"/>
</dbReference>
<evidence type="ECO:0000256" key="1">
    <source>
        <dbReference type="SAM" id="Phobius"/>
    </source>
</evidence>
<dbReference type="Gene3D" id="3.30.70.1440">
    <property type="entry name" value="Multidrug efflux transporter AcrB pore domain"/>
    <property type="match status" value="1"/>
</dbReference>
<dbReference type="GO" id="GO:0042910">
    <property type="term" value="F:xenobiotic transmembrane transporter activity"/>
    <property type="evidence" value="ECO:0007669"/>
    <property type="project" value="TreeGrafter"/>
</dbReference>
<sequence length="1163" mass="129991">MIDRIIEWSVNNKFMVLLTTFFVIVAGILAMINTPLDAIPDLSDVQVIIYTQYPGQAPEVVEDQVTYPLTTAMLSVPFAKVVRGYSFFGYSFVYLIFEDGTDIYWARSRVMEYLNFVSDRLPVGVTPSLGPDATGVGWVYEYILKDTTGKTDLQELRSIQDWFLRYELTAVSGVSEVASIGGFVKQYQVEVNPNKLASYNLSIRKIKEAIQRSNSDVGGKLIEMGETEFMVRGLGYIKSIEDIKQIAVSVDDKGTPVLLKDVADIVIGPELRRGILEWNGEGETVGGIVIMRYGENALKVIERVKEKLKELQKGLPEGVEIIAGYDRSSLIERAVETLKGKLTEEMTVVALICILFLLHFRSAFVAIFTLPVGILMSFLIMYPFGINANIMSLGGIAIAIGVMVDASIVMVENAHKHLERDKGRKSHQQIIIDASKEVGPALFFSLLIITVSFLPVFSLMEQSGRLFRPLAYTKTTAMAASSILAITIIPVLMTFFVREETIDPKLSKSKRRNIWILAMAGPPLAVISAGLAGVKLADKSLVFALGFSLFLGICLISQKIIPEGKNPLNRFLIRIYMPVIKLVLKWRKITVLIAIVAIAVTWYPMTRVGSEFMPPLNEGDLLYMPTTLPGISITKARELLQQTDKIIKRFPEVKSTLGKIGRAETSTDPAPLSMIETVIMLRPQVEYETIYKNRFFSDWPVWAKRPLTFILPEKVEGKIIHEWRKKKVARFFSGWPGFIKASLSWILPEERYLTMGELSDELDRAVKFPGVTNAWTMPIKTRIDMLSTGIKTPVGIKIMGPDLGTLAGIGEDIERLLRDKEGTRSVFSERVTGGNYLDFTIKREEIARYGLLVQDVQDIITTAIGGMNVTYTIEGLERYPVNLRYNREMRDNIEMIKRVFVPTPSGAQIPLIQLADISIHKGPAGIKSENSKRTAWVFVDIRDMDIGTYVKQARKLVDEKIKLPPGYSLIWSGQYEYMQKARKTLNIIVPATLLVIFILLFIHFNNIVEVIIVMASLPFALLGGFWLIYLLGYNMSVAVGVGFIALSGLATETGIVMLVYLDEVFKRRTDQNLMNNASDLQSSIIEGAVDRVRPKIMTVATTLIGLLPVMYGAGAGSQIMKRIAAPMVGGLISSTIMTLIIIPVLYDMWKTWEIKKKNLTNES</sequence>
<name>C0QE51_DESAH</name>
<feature type="transmembrane region" description="Helical" evidence="1">
    <location>
        <begin position="540"/>
        <end position="561"/>
    </location>
</feature>
<dbReference type="PANTHER" id="PTHR32063">
    <property type="match status" value="1"/>
</dbReference>
<evidence type="ECO:0000313" key="2">
    <source>
        <dbReference type="EMBL" id="ACN13168.1"/>
    </source>
</evidence>
<feature type="transmembrane region" description="Helical" evidence="1">
    <location>
        <begin position="1037"/>
        <end position="1061"/>
    </location>
</feature>
<keyword evidence="1" id="KW-0472">Membrane</keyword>
<feature type="transmembrane region" description="Helical" evidence="1">
    <location>
        <begin position="78"/>
        <end position="97"/>
    </location>
</feature>
<dbReference type="Proteomes" id="UP000000442">
    <property type="component" value="Chromosome"/>
</dbReference>
<dbReference type="GO" id="GO:0016787">
    <property type="term" value="F:hydrolase activity"/>
    <property type="evidence" value="ECO:0007669"/>
    <property type="project" value="UniProtKB-KW"/>
</dbReference>
<organism evidence="2 3">
    <name type="scientific">Desulforapulum autotrophicum (strain ATCC 43914 / DSM 3382 / VKM B-1955 / HRM2)</name>
    <name type="common">Desulfobacterium autotrophicum</name>
    <dbReference type="NCBI Taxonomy" id="177437"/>
    <lineage>
        <taxon>Bacteria</taxon>
        <taxon>Pseudomonadati</taxon>
        <taxon>Thermodesulfobacteriota</taxon>
        <taxon>Desulfobacteria</taxon>
        <taxon>Desulfobacterales</taxon>
        <taxon>Desulfobacteraceae</taxon>
        <taxon>Desulforapulum</taxon>
    </lineage>
</organism>
<feature type="transmembrane region" description="Helical" evidence="1">
    <location>
        <begin position="388"/>
        <end position="411"/>
    </location>
</feature>
<dbReference type="AlphaFoldDB" id="C0QE51"/>
<dbReference type="Gene3D" id="1.20.1640.10">
    <property type="entry name" value="Multidrug efflux transporter AcrB transmembrane domain"/>
    <property type="match status" value="3"/>
</dbReference>
<feature type="transmembrane region" description="Helical" evidence="1">
    <location>
        <begin position="1011"/>
        <end position="1031"/>
    </location>
</feature>
<dbReference type="Pfam" id="PF00873">
    <property type="entry name" value="ACR_tran"/>
    <property type="match status" value="3"/>
</dbReference>
<dbReference type="Gene3D" id="3.30.70.1430">
    <property type="entry name" value="Multidrug efflux transporter AcrB pore domain"/>
    <property type="match status" value="3"/>
</dbReference>
<proteinExistence type="predicted"/>
<feature type="transmembrane region" description="Helical" evidence="1">
    <location>
        <begin position="513"/>
        <end position="534"/>
    </location>
</feature>
<dbReference type="KEGG" id="dat:HRM2_00450"/>
<feature type="transmembrane region" description="Helical" evidence="1">
    <location>
        <begin position="1123"/>
        <end position="1146"/>
    </location>
</feature>
<dbReference type="PRINTS" id="PR00702">
    <property type="entry name" value="ACRIFLAVINRP"/>
</dbReference>
<feature type="transmembrane region" description="Helical" evidence="1">
    <location>
        <begin position="349"/>
        <end position="382"/>
    </location>
</feature>
<dbReference type="SUPFAM" id="SSF82714">
    <property type="entry name" value="Multidrug efflux transporter AcrB TolC docking domain, DN and DC subdomains"/>
    <property type="match status" value="2"/>
</dbReference>
<accession>C0QE51</accession>
<feature type="transmembrane region" description="Helical" evidence="1">
    <location>
        <begin position="438"/>
        <end position="457"/>
    </location>
</feature>
<keyword evidence="3" id="KW-1185">Reference proteome</keyword>
<keyword evidence="2" id="KW-0378">Hydrolase</keyword>
<dbReference type="SUPFAM" id="SSF82693">
    <property type="entry name" value="Multidrug efflux transporter AcrB pore domain, PN1, PN2, PC1 and PC2 subdomains"/>
    <property type="match status" value="2"/>
</dbReference>